<dbReference type="Gene3D" id="1.10.510.10">
    <property type="entry name" value="Transferase(Phosphotransferase) domain 1"/>
    <property type="match status" value="1"/>
</dbReference>
<dbReference type="PROSITE" id="PS50011">
    <property type="entry name" value="PROTEIN_KINASE_DOM"/>
    <property type="match status" value="1"/>
</dbReference>
<dbReference type="InterPro" id="IPR001245">
    <property type="entry name" value="Ser-Thr/Tyr_kinase_cat_dom"/>
</dbReference>
<dbReference type="Proteomes" id="UP000022910">
    <property type="component" value="Unassembled WGS sequence"/>
</dbReference>
<keyword evidence="3" id="KW-1185">Reference proteome</keyword>
<dbReference type="AlphaFoldDB" id="A0A015JRH6"/>
<dbReference type="GO" id="GO:0005524">
    <property type="term" value="F:ATP binding"/>
    <property type="evidence" value="ECO:0007669"/>
    <property type="project" value="InterPro"/>
</dbReference>
<dbReference type="SUPFAM" id="SSF56112">
    <property type="entry name" value="Protein kinase-like (PK-like)"/>
    <property type="match status" value="1"/>
</dbReference>
<proteinExistence type="predicted"/>
<dbReference type="Pfam" id="PF07714">
    <property type="entry name" value="PK_Tyr_Ser-Thr"/>
    <property type="match status" value="1"/>
</dbReference>
<feature type="domain" description="Protein kinase" evidence="1">
    <location>
        <begin position="93"/>
        <end position="370"/>
    </location>
</feature>
<dbReference type="InterPro" id="IPR000719">
    <property type="entry name" value="Prot_kinase_dom"/>
</dbReference>
<dbReference type="InterPro" id="IPR011009">
    <property type="entry name" value="Kinase-like_dom_sf"/>
</dbReference>
<reference evidence="2 3" key="1">
    <citation type="submission" date="2014-02" db="EMBL/GenBank/DDBJ databases">
        <title>Single nucleus genome sequencing reveals high similarity among nuclei of an endomycorrhizal fungus.</title>
        <authorList>
            <person name="Lin K."/>
            <person name="Geurts R."/>
            <person name="Zhang Z."/>
            <person name="Limpens E."/>
            <person name="Saunders D.G."/>
            <person name="Mu D."/>
            <person name="Pang E."/>
            <person name="Cao H."/>
            <person name="Cha H."/>
            <person name="Lin T."/>
            <person name="Zhou Q."/>
            <person name="Shang Y."/>
            <person name="Li Y."/>
            <person name="Ivanov S."/>
            <person name="Sharma T."/>
            <person name="Velzen R.V."/>
            <person name="Ruijter N.D."/>
            <person name="Aanen D.K."/>
            <person name="Win J."/>
            <person name="Kamoun S."/>
            <person name="Bisseling T."/>
            <person name="Huang S."/>
        </authorList>
    </citation>
    <scope>NUCLEOTIDE SEQUENCE [LARGE SCALE GENOMIC DNA]</scope>
    <source>
        <strain evidence="3">DAOM197198w</strain>
    </source>
</reference>
<dbReference type="InterPro" id="IPR051681">
    <property type="entry name" value="Ser/Thr_Kinases-Pseudokinases"/>
</dbReference>
<sequence>MSFNNETQVVSEFNISDEDSSSVKISHDNCYDPDNGKFWCKECVPRCIIEGWTSSGNDDIDNLIKDSIYNARKKYFYYPNYPLFLEWVPFDRFKDMKQIGEGGFAKVYSATWIDGDAKYIKQDDGNWIKREPKSMEVALKRLNGSQNMSADYLNELKAHWKLNYIQTDSLKFYGMTKDPETEEFIMIMQFSSRGNLRNILSSDFENILWSEKIEYLYCAATDLKNLHELGYFHKDFHSGNMLSSNDGFYISDFGLSRPSNEQKSSDNKIVGVLPYIAPEVLNGEPYTLSSDIYSFGVVMAEVSSGKPPFYKRNHDNSLALKICNGLRPKFGKGTPEIYKKLAHRCMNANPNQRPTVNELYEILNCWHWYDDNEKYGYKGKEVRNAFEEADKEIPNISTLCEKDPDAIYTSRAFTFKDLSKPINSSFIVTKYLNEEYNKDCQDSQLIDLEVPSTSKLEGGYSVN</sequence>
<dbReference type="EMBL" id="JEMT01016760">
    <property type="protein sequence ID" value="EXX69930.1"/>
    <property type="molecule type" value="Genomic_DNA"/>
</dbReference>
<dbReference type="HOGENOM" id="CLU_000288_7_34_1"/>
<accession>A0A015JRH6</accession>
<gene>
    <name evidence="2" type="ORF">RirG_091900</name>
</gene>
<evidence type="ECO:0000313" key="2">
    <source>
        <dbReference type="EMBL" id="EXX69930.1"/>
    </source>
</evidence>
<evidence type="ECO:0000313" key="3">
    <source>
        <dbReference type="Proteomes" id="UP000022910"/>
    </source>
</evidence>
<evidence type="ECO:0000259" key="1">
    <source>
        <dbReference type="PROSITE" id="PS50011"/>
    </source>
</evidence>
<comment type="caution">
    <text evidence="2">The sequence shown here is derived from an EMBL/GenBank/DDBJ whole genome shotgun (WGS) entry which is preliminary data.</text>
</comment>
<name>A0A015JRH6_RHIIW</name>
<organism evidence="2 3">
    <name type="scientific">Rhizophagus irregularis (strain DAOM 197198w)</name>
    <name type="common">Glomus intraradices</name>
    <dbReference type="NCBI Taxonomy" id="1432141"/>
    <lineage>
        <taxon>Eukaryota</taxon>
        <taxon>Fungi</taxon>
        <taxon>Fungi incertae sedis</taxon>
        <taxon>Mucoromycota</taxon>
        <taxon>Glomeromycotina</taxon>
        <taxon>Glomeromycetes</taxon>
        <taxon>Glomerales</taxon>
        <taxon>Glomeraceae</taxon>
        <taxon>Rhizophagus</taxon>
    </lineage>
</organism>
<protein>
    <submittedName>
        <fullName evidence="2">Pkh1p</fullName>
    </submittedName>
</protein>
<dbReference type="PANTHER" id="PTHR44329">
    <property type="entry name" value="SERINE/THREONINE-PROTEIN KINASE TNNI3K-RELATED"/>
    <property type="match status" value="1"/>
</dbReference>
<dbReference type="GO" id="GO:0004674">
    <property type="term" value="F:protein serine/threonine kinase activity"/>
    <property type="evidence" value="ECO:0007669"/>
    <property type="project" value="TreeGrafter"/>
</dbReference>